<accession>A0A381VBM1</accession>
<evidence type="ECO:0000259" key="1">
    <source>
        <dbReference type="PROSITE" id="PS50206"/>
    </source>
</evidence>
<proteinExistence type="predicted"/>
<dbReference type="EMBL" id="UINC01008330">
    <property type="protein sequence ID" value="SVA37514.1"/>
    <property type="molecule type" value="Genomic_DNA"/>
</dbReference>
<gene>
    <name evidence="2" type="ORF">METZ01_LOCUS90368</name>
</gene>
<organism evidence="2">
    <name type="scientific">marine metagenome</name>
    <dbReference type="NCBI Taxonomy" id="408172"/>
    <lineage>
        <taxon>unclassified sequences</taxon>
        <taxon>metagenomes</taxon>
        <taxon>ecological metagenomes</taxon>
    </lineage>
</organism>
<sequence>MKLHPLLSRLLPLFALMLLPTSGFGQAPEATAVGERVEVSGGAYWNISVTELQAMRASDGAPRLVNVHVPFQGDIAGTDVSISFREIADHLDQLPTDKAAPIALYCASGPMSIRAATTLAGLGYTKVYSLVGGFRAWAAAGLPMVNP</sequence>
<dbReference type="PROSITE" id="PS50206">
    <property type="entry name" value="RHODANESE_3"/>
    <property type="match status" value="1"/>
</dbReference>
<dbReference type="CDD" id="cd00158">
    <property type="entry name" value="RHOD"/>
    <property type="match status" value="1"/>
</dbReference>
<dbReference type="InterPro" id="IPR036873">
    <property type="entry name" value="Rhodanese-like_dom_sf"/>
</dbReference>
<name>A0A381VBM1_9ZZZZ</name>
<evidence type="ECO:0000313" key="2">
    <source>
        <dbReference type="EMBL" id="SVA37514.1"/>
    </source>
</evidence>
<dbReference type="SMART" id="SM00450">
    <property type="entry name" value="RHOD"/>
    <property type="match status" value="1"/>
</dbReference>
<dbReference type="SUPFAM" id="SSF52821">
    <property type="entry name" value="Rhodanese/Cell cycle control phosphatase"/>
    <property type="match status" value="1"/>
</dbReference>
<feature type="domain" description="Rhodanese" evidence="1">
    <location>
        <begin position="80"/>
        <end position="146"/>
    </location>
</feature>
<protein>
    <recommendedName>
        <fullName evidence="1">Rhodanese domain-containing protein</fullName>
    </recommendedName>
</protein>
<reference evidence="2" key="1">
    <citation type="submission" date="2018-05" db="EMBL/GenBank/DDBJ databases">
        <authorList>
            <person name="Lanie J.A."/>
            <person name="Ng W.-L."/>
            <person name="Kazmierczak K.M."/>
            <person name="Andrzejewski T.M."/>
            <person name="Davidsen T.M."/>
            <person name="Wayne K.J."/>
            <person name="Tettelin H."/>
            <person name="Glass J.I."/>
            <person name="Rusch D."/>
            <person name="Podicherti R."/>
            <person name="Tsui H.-C.T."/>
            <person name="Winkler M.E."/>
        </authorList>
    </citation>
    <scope>NUCLEOTIDE SEQUENCE</scope>
</reference>
<dbReference type="InterPro" id="IPR001763">
    <property type="entry name" value="Rhodanese-like_dom"/>
</dbReference>
<dbReference type="Gene3D" id="3.40.250.10">
    <property type="entry name" value="Rhodanese-like domain"/>
    <property type="match status" value="1"/>
</dbReference>
<dbReference type="Pfam" id="PF00581">
    <property type="entry name" value="Rhodanese"/>
    <property type="match status" value="1"/>
</dbReference>
<dbReference type="AlphaFoldDB" id="A0A381VBM1"/>